<reference evidence="2 3" key="1">
    <citation type="submission" date="2017-09" db="EMBL/GenBank/DDBJ databases">
        <title>Depth-based differentiation of microbial function through sediment-hosted aquifers and enrichment of novel symbionts in the deep terrestrial subsurface.</title>
        <authorList>
            <person name="Probst A.J."/>
            <person name="Ladd B."/>
            <person name="Jarett J.K."/>
            <person name="Geller-Mcgrath D.E."/>
            <person name="Sieber C.M."/>
            <person name="Emerson J.B."/>
            <person name="Anantharaman K."/>
            <person name="Thomas B.C."/>
            <person name="Malmstrom R."/>
            <person name="Stieglmeier M."/>
            <person name="Klingl A."/>
            <person name="Woyke T."/>
            <person name="Ryan C.M."/>
            <person name="Banfield J.F."/>
        </authorList>
    </citation>
    <scope>NUCLEOTIDE SEQUENCE [LARGE SCALE GENOMIC DNA]</scope>
    <source>
        <strain evidence="2">CG07_land_8_20_14_0_80_42_15</strain>
    </source>
</reference>
<accession>A0A2J0L2G3</accession>
<comment type="caution">
    <text evidence="2">The sequence shown here is derived from an EMBL/GenBank/DDBJ whole genome shotgun (WGS) entry which is preliminary data.</text>
</comment>
<dbReference type="Proteomes" id="UP000230052">
    <property type="component" value="Unassembled WGS sequence"/>
</dbReference>
<evidence type="ECO:0000259" key="1">
    <source>
        <dbReference type="Pfam" id="PF01927"/>
    </source>
</evidence>
<sequence length="150" mass="17403">MAKFIATNELGRLAKWLRILGYDTVLSKEKGGKLVVQSLREERVILTRDSKMGRFSGTRMLHVRSDFVEEQLAEVINKLSLEIDKGKLFTMCVLCDKELTKAAKPEVKGRVPEYVYNTQELFMECPNCKKIYWQGSHWDLVEKFLSKLKN</sequence>
<dbReference type="EMBL" id="PEWV01000057">
    <property type="protein sequence ID" value="PIU41446.1"/>
    <property type="molecule type" value="Genomic_DNA"/>
</dbReference>
<evidence type="ECO:0000313" key="2">
    <source>
        <dbReference type="EMBL" id="PIU41446.1"/>
    </source>
</evidence>
<dbReference type="Pfam" id="PF01927">
    <property type="entry name" value="Mut7-C"/>
    <property type="match status" value="1"/>
</dbReference>
<dbReference type="PANTHER" id="PTHR39081">
    <property type="entry name" value="MUT7-C DOMAIN-CONTAINING PROTEIN"/>
    <property type="match status" value="1"/>
</dbReference>
<dbReference type="PANTHER" id="PTHR39081:SF1">
    <property type="entry name" value="MUT7-C RNASE DOMAIN-CONTAINING PROTEIN"/>
    <property type="match status" value="1"/>
</dbReference>
<organism evidence="2 3">
    <name type="scientific">Candidatus Aquitaenariimonas noxiae</name>
    <dbReference type="NCBI Taxonomy" id="1974741"/>
    <lineage>
        <taxon>Bacteria</taxon>
        <taxon>Pseudomonadati</taxon>
        <taxon>Candidatus Omnitrophota</taxon>
        <taxon>Candidatus Aquitaenariimonas</taxon>
    </lineage>
</organism>
<name>A0A2J0L2G3_9BACT</name>
<evidence type="ECO:0000313" key="3">
    <source>
        <dbReference type="Proteomes" id="UP000230052"/>
    </source>
</evidence>
<gene>
    <name evidence="2" type="ORF">COS99_05400</name>
</gene>
<protein>
    <recommendedName>
        <fullName evidence="1">Mut7-C RNAse domain-containing protein</fullName>
    </recommendedName>
</protein>
<feature type="domain" description="Mut7-C RNAse" evidence="1">
    <location>
        <begin position="3"/>
        <end position="144"/>
    </location>
</feature>
<dbReference type="InterPro" id="IPR002782">
    <property type="entry name" value="Mut7-C_RNAse_dom"/>
</dbReference>
<dbReference type="AlphaFoldDB" id="A0A2J0L2G3"/>
<proteinExistence type="predicted"/>